<dbReference type="InterPro" id="IPR029018">
    <property type="entry name" value="Hex-like_dom2"/>
</dbReference>
<feature type="chain" id="PRO_5045287519" description="beta-N-acetylhexosaminidase" evidence="8">
    <location>
        <begin position="30"/>
        <end position="730"/>
    </location>
</feature>
<dbReference type="InterPro" id="IPR015882">
    <property type="entry name" value="HEX_bac_N"/>
</dbReference>
<dbReference type="RefSeq" id="WP_252850121.1">
    <property type="nucleotide sequence ID" value="NZ_BAPW01000009.1"/>
</dbReference>
<evidence type="ECO:0000256" key="1">
    <source>
        <dbReference type="ARBA" id="ARBA00001231"/>
    </source>
</evidence>
<dbReference type="InterPro" id="IPR025705">
    <property type="entry name" value="Beta_hexosaminidase_sua/sub"/>
</dbReference>
<evidence type="ECO:0000256" key="3">
    <source>
        <dbReference type="ARBA" id="ARBA00012663"/>
    </source>
</evidence>
<dbReference type="InterPro" id="IPR017853">
    <property type="entry name" value="GH"/>
</dbReference>
<reference evidence="11 12" key="1">
    <citation type="submission" date="2022-06" db="EMBL/GenBank/DDBJ databases">
        <title>Whole-genome of Asaia lannensis strain LMG 27011T.</title>
        <authorList>
            <person name="Sombolestani A."/>
        </authorList>
    </citation>
    <scope>NUCLEOTIDE SEQUENCE [LARGE SCALE GENOMIC DNA]</scope>
    <source>
        <strain evidence="11 12">NBRC 102526</strain>
    </source>
</reference>
<accession>A0ABT1CK69</accession>
<dbReference type="Gene3D" id="3.30.379.10">
    <property type="entry name" value="Chitobiase/beta-hexosaminidase domain 2-like"/>
    <property type="match status" value="1"/>
</dbReference>
<dbReference type="EMBL" id="JAMXQU010000016">
    <property type="protein sequence ID" value="MCO6161166.1"/>
    <property type="molecule type" value="Genomic_DNA"/>
</dbReference>
<evidence type="ECO:0000313" key="11">
    <source>
        <dbReference type="EMBL" id="MCO6161166.1"/>
    </source>
</evidence>
<dbReference type="Pfam" id="PF02838">
    <property type="entry name" value="Glyco_hydro_20b"/>
    <property type="match status" value="1"/>
</dbReference>
<evidence type="ECO:0000256" key="2">
    <source>
        <dbReference type="ARBA" id="ARBA00006285"/>
    </source>
</evidence>
<evidence type="ECO:0000256" key="5">
    <source>
        <dbReference type="ARBA" id="ARBA00023295"/>
    </source>
</evidence>
<dbReference type="PRINTS" id="PR00738">
    <property type="entry name" value="GLHYDRLASE20"/>
</dbReference>
<name>A0ABT1CK69_9PROT</name>
<dbReference type="PANTHER" id="PTHR22600:SF57">
    <property type="entry name" value="BETA-N-ACETYLHEXOSAMINIDASE"/>
    <property type="match status" value="1"/>
</dbReference>
<evidence type="ECO:0000256" key="8">
    <source>
        <dbReference type="SAM" id="SignalP"/>
    </source>
</evidence>
<dbReference type="Proteomes" id="UP001523401">
    <property type="component" value="Unassembled WGS sequence"/>
</dbReference>
<dbReference type="EC" id="3.2.1.52" evidence="3"/>
<sequence>MFCPKRVVRSGVALGALLFLSATMPQGHASTLTPVFMPQPAQVQMSGQVLTLASLPKIVWSTPPSPLLKKAAARFEARLGAIGVRSGTDDAQLLTIRVGRDPAYLTVDAREAYELTVSPKGIMLSADGPAGVIHGLATLLQMIDTRGATPVLEQGHIIDAPRFKWRGLMLDVSRHFQSVETIERQLDAMELTKLNVLHWHLSDGTGFRVESKKLPLLQKLGGHSRYYTQDDIRKIIAYAGDRGIRIVPEFDVPGHTLAILTAYPDLAAQKPVTTRKDWAQDCLVASSNGETTTHCTRHPDLNIPAMDPTSPKVLAFARVLFSEMAALFPDRYFHTGGDEVVSSQWNDNPEIAAYMKAHGYADAPAMQAAFTAEIEKLLAADGKIMMGWDEVSEAPIPKNVVVEAWRGSKWVGSATKKGHPVVVSAGYYLDLLNPSATHYAVDPFDTRADGLAPTPSGQTQRPIDNAFMRDPNAAPLDDSQKKLVLGGEAPLWTEIVSDEMVDSRLWPRSAALAERYWSPQSVTDIQALRQRLPAMLAQLETFGLEATTHQERMIARLTPENVVPLTQLVAITVPVRNYALNRLAKSEGDAILDTPAAIAAPDSFEANAFNDMAARYAAGDRSLAAALRDKLMRYAGNDLAFQALSGHAAIDEIKPVSAQIAVLSRLGLDCLSGGARNGAWHEKAQGLLAAQDAAYAASADHVASNRDTQPPGGLLIAIVPGIKALVATVK</sequence>
<evidence type="ECO:0000256" key="4">
    <source>
        <dbReference type="ARBA" id="ARBA00022801"/>
    </source>
</evidence>
<evidence type="ECO:0000256" key="6">
    <source>
        <dbReference type="ARBA" id="ARBA00030512"/>
    </source>
</evidence>
<dbReference type="SUPFAM" id="SSF51445">
    <property type="entry name" value="(Trans)glycosidases"/>
    <property type="match status" value="1"/>
</dbReference>
<dbReference type="SUPFAM" id="SSF55545">
    <property type="entry name" value="beta-N-acetylhexosaminidase-like domain"/>
    <property type="match status" value="1"/>
</dbReference>
<keyword evidence="5" id="KW-0326">Glycosidase</keyword>
<comment type="caution">
    <text evidence="11">The sequence shown here is derived from an EMBL/GenBank/DDBJ whole genome shotgun (WGS) entry which is preliminary data.</text>
</comment>
<keyword evidence="4" id="KW-0378">Hydrolase</keyword>
<organism evidence="11 12">
    <name type="scientific">Asaia lannensis NBRC 102526</name>
    <dbReference type="NCBI Taxonomy" id="1307926"/>
    <lineage>
        <taxon>Bacteria</taxon>
        <taxon>Pseudomonadati</taxon>
        <taxon>Pseudomonadota</taxon>
        <taxon>Alphaproteobacteria</taxon>
        <taxon>Acetobacterales</taxon>
        <taxon>Acetobacteraceae</taxon>
        <taxon>Asaia</taxon>
    </lineage>
</organism>
<feature type="domain" description="Beta-hexosaminidase bacterial type N-terminal" evidence="10">
    <location>
        <begin position="37"/>
        <end position="159"/>
    </location>
</feature>
<dbReference type="InterPro" id="IPR015883">
    <property type="entry name" value="Glyco_hydro_20_cat"/>
</dbReference>
<evidence type="ECO:0000256" key="7">
    <source>
        <dbReference type="ARBA" id="ARBA00033000"/>
    </source>
</evidence>
<comment type="catalytic activity">
    <reaction evidence="1">
        <text>Hydrolysis of terminal non-reducing N-acetyl-D-hexosamine residues in N-acetyl-beta-D-hexosaminides.</text>
        <dbReference type="EC" id="3.2.1.52"/>
    </reaction>
</comment>
<gene>
    <name evidence="11" type="ORF">NF685_14095</name>
</gene>
<keyword evidence="12" id="KW-1185">Reference proteome</keyword>
<protein>
    <recommendedName>
        <fullName evidence="3">beta-N-acetylhexosaminidase</fullName>
        <ecNumber evidence="3">3.2.1.52</ecNumber>
    </recommendedName>
    <alternativeName>
        <fullName evidence="6">Beta-N-acetylhexosaminidase</fullName>
    </alternativeName>
    <alternativeName>
        <fullName evidence="7">N-acetyl-beta-glucosaminidase</fullName>
    </alternativeName>
</protein>
<dbReference type="PANTHER" id="PTHR22600">
    <property type="entry name" value="BETA-HEXOSAMINIDASE"/>
    <property type="match status" value="1"/>
</dbReference>
<feature type="signal peptide" evidence="8">
    <location>
        <begin position="1"/>
        <end position="29"/>
    </location>
</feature>
<proteinExistence type="inferred from homology"/>
<evidence type="ECO:0000259" key="9">
    <source>
        <dbReference type="Pfam" id="PF00728"/>
    </source>
</evidence>
<evidence type="ECO:0000259" key="10">
    <source>
        <dbReference type="Pfam" id="PF02838"/>
    </source>
</evidence>
<comment type="similarity">
    <text evidence="2">Belongs to the glycosyl hydrolase 20 family.</text>
</comment>
<evidence type="ECO:0000313" key="12">
    <source>
        <dbReference type="Proteomes" id="UP001523401"/>
    </source>
</evidence>
<dbReference type="Gene3D" id="3.20.20.80">
    <property type="entry name" value="Glycosidases"/>
    <property type="match status" value="1"/>
</dbReference>
<dbReference type="Pfam" id="PF00728">
    <property type="entry name" value="Glyco_hydro_20"/>
    <property type="match status" value="1"/>
</dbReference>
<keyword evidence="8" id="KW-0732">Signal</keyword>
<feature type="domain" description="Glycoside hydrolase family 20 catalytic" evidence="9">
    <location>
        <begin position="163"/>
        <end position="519"/>
    </location>
</feature>